<proteinExistence type="predicted"/>
<reference evidence="4" key="3">
    <citation type="journal article" date="2018" name="Mol. Plant Microbe Interact.">
        <title>Genome sequence resources for the wheat stripe rust pathogen (Puccinia striiformis f. sp. tritici) and the barley stripe rust pathogen (Puccinia striiformis f. sp. hordei).</title>
        <authorList>
            <person name="Xia C."/>
            <person name="Wang M."/>
            <person name="Yin C."/>
            <person name="Cornejo O.E."/>
            <person name="Hulbert S.H."/>
            <person name="Chen X."/>
        </authorList>
    </citation>
    <scope>NUCLEOTIDE SEQUENCE [LARGE SCALE GENOMIC DNA]</scope>
    <source>
        <strain evidence="4">93TX-2</strain>
    </source>
</reference>
<dbReference type="AlphaFoldDB" id="A0A2S4WL53"/>
<comment type="caution">
    <text evidence="3">The sequence shown here is derived from an EMBL/GenBank/DDBJ whole genome shotgun (WGS) entry which is preliminary data.</text>
</comment>
<evidence type="ECO:0000313" key="3">
    <source>
        <dbReference type="EMBL" id="POW22483.1"/>
    </source>
</evidence>
<dbReference type="VEuPathDB" id="FungiDB:PSTT_13631"/>
<feature type="region of interest" description="Disordered" evidence="1">
    <location>
        <begin position="1"/>
        <end position="48"/>
    </location>
</feature>
<dbReference type="Proteomes" id="UP000238274">
    <property type="component" value="Unassembled WGS sequence"/>
</dbReference>
<dbReference type="Pfam" id="PF20515">
    <property type="entry name" value="2OG-FeII_Oxy_6"/>
    <property type="match status" value="1"/>
</dbReference>
<name>A0A2S4WL53_9BASI</name>
<gene>
    <name evidence="3" type="ORF">PSHT_01207</name>
</gene>
<dbReference type="VEuPathDB" id="FungiDB:PSHT_01207"/>
<accession>A0A2S4WL53</accession>
<evidence type="ECO:0000259" key="2">
    <source>
        <dbReference type="Pfam" id="PF20515"/>
    </source>
</evidence>
<feature type="compositionally biased region" description="Polar residues" evidence="1">
    <location>
        <begin position="16"/>
        <end position="27"/>
    </location>
</feature>
<organism evidence="3 4">
    <name type="scientific">Puccinia striiformis</name>
    <dbReference type="NCBI Taxonomy" id="27350"/>
    <lineage>
        <taxon>Eukaryota</taxon>
        <taxon>Fungi</taxon>
        <taxon>Dikarya</taxon>
        <taxon>Basidiomycota</taxon>
        <taxon>Pucciniomycotina</taxon>
        <taxon>Pucciniomycetes</taxon>
        <taxon>Pucciniales</taxon>
        <taxon>Pucciniaceae</taxon>
        <taxon>Puccinia</taxon>
    </lineage>
</organism>
<evidence type="ECO:0000313" key="4">
    <source>
        <dbReference type="Proteomes" id="UP000238274"/>
    </source>
</evidence>
<dbReference type="EMBL" id="PKSM01000009">
    <property type="protein sequence ID" value="POW22483.1"/>
    <property type="molecule type" value="Genomic_DNA"/>
</dbReference>
<protein>
    <recommendedName>
        <fullName evidence="2">Tet-like 2OG-Fe(II) oxygenase domain-containing protein</fullName>
    </recommendedName>
</protein>
<dbReference type="InterPro" id="IPR046798">
    <property type="entry name" value="2OG-FeII_Oxy_6"/>
</dbReference>
<sequence>MSPPTREEYNMRNDELNQLQSNTQPAKSDTRPANMRPTNPSSTIMGIEHPKKRVLTPQEALRKKCKMVYKTKKKHEKNAEQAQAFTTDPHPDLKTMTRAYKAFHLYPDDTRKPTQAEVNDAEKMVLDPKLFKLIDYGRLVLYEKQIPKKDAPPTEEPEPDKFIAYIEFTTSEELAEKDKDKLNLVTTYLHESKSYFEDFCGKMWTIGWRKSQTSGEMAGRYRNQNGVDADPHGFFYNTFKGQSAANVLYRLFSSIANTAVKAANTLLTSLKMPSYEDISWTQETSETNFASNLAFTSNEFSNKPHKDDDTSATAFLMLANTRIEDGSISTNNPSHSGFTGPFFVFPDHQVAIDLRNLDGICRVVFAAGKFRHCTLNSQPHTKLSPLSGSPFKSAKAVLMPSSASAMATTTTGYLKRKA</sequence>
<feature type="domain" description="Tet-like 2OG-Fe(II) oxygenase" evidence="2">
    <location>
        <begin position="177"/>
        <end position="377"/>
    </location>
</feature>
<keyword evidence="4" id="KW-1185">Reference proteome</keyword>
<evidence type="ECO:0000256" key="1">
    <source>
        <dbReference type="SAM" id="MobiDB-lite"/>
    </source>
</evidence>
<reference evidence="3 4" key="1">
    <citation type="submission" date="2017-12" db="EMBL/GenBank/DDBJ databases">
        <title>Gene loss provides genomic basis for host adaptation in cereal stripe rust fungi.</title>
        <authorList>
            <person name="Xia C."/>
        </authorList>
    </citation>
    <scope>NUCLEOTIDE SEQUENCE [LARGE SCALE GENOMIC DNA]</scope>
    <source>
        <strain evidence="3 4">93TX-2</strain>
    </source>
</reference>
<feature type="compositionally biased region" description="Basic and acidic residues" evidence="1">
    <location>
        <begin position="1"/>
        <end position="15"/>
    </location>
</feature>
<reference evidence="4" key="2">
    <citation type="journal article" date="2018" name="BMC Genomics">
        <title>Genomic insights into host adaptation between the wheat stripe rust pathogen (Puccinia striiformis f. sp. tritici) and the barley stripe rust pathogen (Puccinia striiformis f. sp. hordei).</title>
        <authorList>
            <person name="Xia C."/>
            <person name="Wang M."/>
            <person name="Yin C."/>
            <person name="Cornejo O.E."/>
            <person name="Hulbert S.H."/>
            <person name="Chen X."/>
        </authorList>
    </citation>
    <scope>NUCLEOTIDE SEQUENCE [LARGE SCALE GENOMIC DNA]</scope>
    <source>
        <strain evidence="4">93TX-2</strain>
    </source>
</reference>